<accession>A0ABS2PFS7</accession>
<proteinExistence type="predicted"/>
<dbReference type="RefSeq" id="WP_204698721.1">
    <property type="nucleotide sequence ID" value="NZ_JAFBEC010000008.1"/>
</dbReference>
<evidence type="ECO:0000313" key="3">
    <source>
        <dbReference type="Proteomes" id="UP000741863"/>
    </source>
</evidence>
<name>A0ABS2PFS7_9BACL</name>
<comment type="caution">
    <text evidence="2">The sequence shown here is derived from an EMBL/GenBank/DDBJ whole genome shotgun (WGS) entry which is preliminary data.</text>
</comment>
<sequence length="199" mass="22273">MDSMKQKYDHCVQHVGQNVHVQMFDEKTFQGFLESVDDEHVYLLVPENVADGEEVAAAYIQHGGQGHHHGGHHHHGGQGHHHGGHHHGGHHHHGGQGHHHQGHNHGYMEHDEHNHHMNQGHQSQSNESMQNWMNEHYPAHAYENMRFTPEGSHQQDARIFGGFGPGFGYGYGPGPFYGGGRFRRIALPLAGLAALSLIF</sequence>
<organism evidence="2 3">
    <name type="scientific">Geomicrobium sediminis</name>
    <dbReference type="NCBI Taxonomy" id="1347788"/>
    <lineage>
        <taxon>Bacteria</taxon>
        <taxon>Bacillati</taxon>
        <taxon>Bacillota</taxon>
        <taxon>Bacilli</taxon>
        <taxon>Bacillales</taxon>
        <taxon>Geomicrobium</taxon>
    </lineage>
</organism>
<evidence type="ECO:0000313" key="2">
    <source>
        <dbReference type="EMBL" id="MBM7633961.1"/>
    </source>
</evidence>
<feature type="region of interest" description="Disordered" evidence="1">
    <location>
        <begin position="63"/>
        <end position="127"/>
    </location>
</feature>
<dbReference type="EMBL" id="JAFBEC010000008">
    <property type="protein sequence ID" value="MBM7633961.1"/>
    <property type="molecule type" value="Genomic_DNA"/>
</dbReference>
<evidence type="ECO:0000256" key="1">
    <source>
        <dbReference type="SAM" id="MobiDB-lite"/>
    </source>
</evidence>
<gene>
    <name evidence="2" type="ORF">JOD17_003057</name>
</gene>
<feature type="compositionally biased region" description="Polar residues" evidence="1">
    <location>
        <begin position="117"/>
        <end position="127"/>
    </location>
</feature>
<reference evidence="2 3" key="1">
    <citation type="submission" date="2021-01" db="EMBL/GenBank/DDBJ databases">
        <title>Genomic Encyclopedia of Type Strains, Phase IV (KMG-IV): sequencing the most valuable type-strain genomes for metagenomic binning, comparative biology and taxonomic classification.</title>
        <authorList>
            <person name="Goeker M."/>
        </authorList>
    </citation>
    <scope>NUCLEOTIDE SEQUENCE [LARGE SCALE GENOMIC DNA]</scope>
    <source>
        <strain evidence="2 3">DSM 25540</strain>
    </source>
</reference>
<feature type="compositionally biased region" description="Basic and acidic residues" evidence="1">
    <location>
        <begin position="106"/>
        <end position="115"/>
    </location>
</feature>
<dbReference type="Proteomes" id="UP000741863">
    <property type="component" value="Unassembled WGS sequence"/>
</dbReference>
<keyword evidence="3" id="KW-1185">Reference proteome</keyword>
<protein>
    <submittedName>
        <fullName evidence="2">Uncharacterized protein</fullName>
    </submittedName>
</protein>
<feature type="compositionally biased region" description="Basic residues" evidence="1">
    <location>
        <begin position="65"/>
        <end position="103"/>
    </location>
</feature>